<dbReference type="Proteomes" id="UP000269271">
    <property type="component" value="Unassembled WGS sequence"/>
</dbReference>
<protein>
    <submittedName>
        <fullName evidence="1">Uncharacterized protein</fullName>
    </submittedName>
</protein>
<gene>
    <name evidence="1" type="ORF">DF037_20255</name>
</gene>
<sequence length="86" mass="9422">MSVIQAALREADKPANKGEGFLFRIETKSGKSYRAGVYSDEKSVKESGVVHLDLWALEPIVGQDDGPIGRGLFLAEDAIESVEIEW</sequence>
<dbReference type="AlphaFoldDB" id="A0A3N8QQR5"/>
<accession>A0A3N8QQR5</accession>
<organism evidence="1 2">
    <name type="scientific">Burkholderia contaminans</name>
    <dbReference type="NCBI Taxonomy" id="488447"/>
    <lineage>
        <taxon>Bacteria</taxon>
        <taxon>Pseudomonadati</taxon>
        <taxon>Pseudomonadota</taxon>
        <taxon>Betaproteobacteria</taxon>
        <taxon>Burkholderiales</taxon>
        <taxon>Burkholderiaceae</taxon>
        <taxon>Burkholderia</taxon>
        <taxon>Burkholderia cepacia complex</taxon>
    </lineage>
</organism>
<proteinExistence type="predicted"/>
<reference evidence="1 2" key="1">
    <citation type="submission" date="2018-08" db="EMBL/GenBank/DDBJ databases">
        <title>Comparative analysis of Burkholderia isolates from Puerto Rico.</title>
        <authorList>
            <person name="Hall C."/>
            <person name="Sahl J."/>
            <person name="Wagner D."/>
        </authorList>
    </citation>
    <scope>NUCLEOTIDE SEQUENCE [LARGE SCALE GENOMIC DNA]</scope>
    <source>
        <strain evidence="1 2">Bp9001</strain>
    </source>
</reference>
<evidence type="ECO:0000313" key="1">
    <source>
        <dbReference type="EMBL" id="RQT26025.1"/>
    </source>
</evidence>
<dbReference type="RefSeq" id="WP_124618492.1">
    <property type="nucleotide sequence ID" value="NZ_QTQX01000013.1"/>
</dbReference>
<evidence type="ECO:0000313" key="2">
    <source>
        <dbReference type="Proteomes" id="UP000269271"/>
    </source>
</evidence>
<comment type="caution">
    <text evidence="1">The sequence shown here is derived from an EMBL/GenBank/DDBJ whole genome shotgun (WGS) entry which is preliminary data.</text>
</comment>
<name>A0A3N8QQR5_9BURK</name>
<dbReference type="EMBL" id="QTQX01000013">
    <property type="protein sequence ID" value="RQT26025.1"/>
    <property type="molecule type" value="Genomic_DNA"/>
</dbReference>